<dbReference type="AlphaFoldDB" id="Q0B4D4"/>
<dbReference type="EMBL" id="CP000441">
    <property type="protein sequence ID" value="ABI90989.1"/>
    <property type="molecule type" value="Genomic_DNA"/>
</dbReference>
<name>Q0B4D4_BURCM</name>
<keyword evidence="2" id="KW-1185">Reference proteome</keyword>
<gene>
    <name evidence="1" type="ordered locus">Bamb_5442</name>
</gene>
<dbReference type="GeneID" id="93088354"/>
<dbReference type="Proteomes" id="UP000000662">
    <property type="component" value="Chromosome 2"/>
</dbReference>
<dbReference type="KEGG" id="bam:Bamb_5442"/>
<evidence type="ECO:0000313" key="1">
    <source>
        <dbReference type="EMBL" id="ABI90989.1"/>
    </source>
</evidence>
<organism evidence="1 2">
    <name type="scientific">Burkholderia ambifaria (strain ATCC BAA-244 / DSM 16087 / CCUG 44356 / LMG 19182 / AMMD)</name>
    <name type="common">Burkholderia cepacia (strain AMMD)</name>
    <dbReference type="NCBI Taxonomy" id="339670"/>
    <lineage>
        <taxon>Bacteria</taxon>
        <taxon>Pseudomonadati</taxon>
        <taxon>Pseudomonadota</taxon>
        <taxon>Betaproteobacteria</taxon>
        <taxon>Burkholderiales</taxon>
        <taxon>Burkholderiaceae</taxon>
        <taxon>Burkholderia</taxon>
        <taxon>Burkholderia cepacia complex</taxon>
    </lineage>
</organism>
<reference evidence="1" key="1">
    <citation type="submission" date="2006-08" db="EMBL/GenBank/DDBJ databases">
        <title>Complete sequence of Chromosome 2 of Burkholderia cepacia AMMD.</title>
        <authorList>
            <consortium name="US DOE Joint Genome Institute"/>
            <person name="Copeland A."/>
            <person name="Lucas S."/>
            <person name="Lapidus A."/>
            <person name="Barry K."/>
            <person name="Detter J.C."/>
            <person name="Glavina del Rio T."/>
            <person name="Hammon N."/>
            <person name="Israni S."/>
            <person name="Pitluck S."/>
            <person name="Bruce D."/>
            <person name="Chain P."/>
            <person name="Malfatti S."/>
            <person name="Shin M."/>
            <person name="Vergez L."/>
            <person name="Schmutz J."/>
            <person name="Larimer F."/>
            <person name="Land M."/>
            <person name="Hauser L."/>
            <person name="Kyrpides N."/>
            <person name="Kim E."/>
            <person name="Parke J."/>
            <person name="Coenye T."/>
            <person name="Konstantinidis K."/>
            <person name="Ramette A."/>
            <person name="Tiedje J."/>
            <person name="Richardson P."/>
        </authorList>
    </citation>
    <scope>NUCLEOTIDE SEQUENCE</scope>
    <source>
        <strain evidence="1">AMMD</strain>
    </source>
</reference>
<accession>Q0B4D4</accession>
<dbReference type="RefSeq" id="WP_011660358.1">
    <property type="nucleotide sequence ID" value="NC_008391.1"/>
</dbReference>
<sequence>MTTRLGSLLAWLAVIEIVALVMCYGYANSMTDPYAGVGVLGFGLRSMATVSVLALAVGVGCLVAHTSKPDQRPETSFRIALPLHLLLSIPGLWFWFNA</sequence>
<protein>
    <submittedName>
        <fullName evidence="1">Uncharacterized protein</fullName>
    </submittedName>
</protein>
<evidence type="ECO:0000313" key="2">
    <source>
        <dbReference type="Proteomes" id="UP000000662"/>
    </source>
</evidence>
<proteinExistence type="predicted"/>
<dbReference type="PATRIC" id="fig|339670.21.peg.5856"/>